<keyword evidence="2 3" id="KW-0732">Signal</keyword>
<keyword evidence="6" id="KW-1185">Reference proteome</keyword>
<evidence type="ECO:0000256" key="2">
    <source>
        <dbReference type="ARBA" id="ARBA00022729"/>
    </source>
</evidence>
<organism evidence="5 6">
    <name type="scientific">Thiorhodococcus minor</name>
    <dbReference type="NCBI Taxonomy" id="57489"/>
    <lineage>
        <taxon>Bacteria</taxon>
        <taxon>Pseudomonadati</taxon>
        <taxon>Pseudomonadota</taxon>
        <taxon>Gammaproteobacteria</taxon>
        <taxon>Chromatiales</taxon>
        <taxon>Chromatiaceae</taxon>
        <taxon>Thiorhodococcus</taxon>
    </lineage>
</organism>
<name>A0A6M0K3C0_9GAMM</name>
<gene>
    <name evidence="5" type="ORF">G3446_20745</name>
</gene>
<feature type="chain" id="PRO_5026870499" evidence="3">
    <location>
        <begin position="30"/>
        <end position="283"/>
    </location>
</feature>
<dbReference type="Proteomes" id="UP000483379">
    <property type="component" value="Unassembled WGS sequence"/>
</dbReference>
<dbReference type="InterPro" id="IPR001638">
    <property type="entry name" value="Solute-binding_3/MltF_N"/>
</dbReference>
<feature type="domain" description="Solute-binding protein family 3/N-terminal" evidence="4">
    <location>
        <begin position="41"/>
        <end position="269"/>
    </location>
</feature>
<dbReference type="PANTHER" id="PTHR35936">
    <property type="entry name" value="MEMBRANE-BOUND LYTIC MUREIN TRANSGLYCOSYLASE F"/>
    <property type="match status" value="1"/>
</dbReference>
<protein>
    <submittedName>
        <fullName evidence="5">Quinoprotein dehydrogenase-associated putative ABC transporter substrate-binding protein</fullName>
    </submittedName>
</protein>
<evidence type="ECO:0000313" key="6">
    <source>
        <dbReference type="Proteomes" id="UP000483379"/>
    </source>
</evidence>
<evidence type="ECO:0000256" key="3">
    <source>
        <dbReference type="SAM" id="SignalP"/>
    </source>
</evidence>
<dbReference type="Gene3D" id="3.40.190.10">
    <property type="entry name" value="Periplasmic binding protein-like II"/>
    <property type="match status" value="2"/>
</dbReference>
<dbReference type="SMART" id="SM00062">
    <property type="entry name" value="PBPb"/>
    <property type="match status" value="1"/>
</dbReference>
<evidence type="ECO:0000259" key="4">
    <source>
        <dbReference type="SMART" id="SM00062"/>
    </source>
</evidence>
<evidence type="ECO:0000256" key="1">
    <source>
        <dbReference type="ARBA" id="ARBA00010333"/>
    </source>
</evidence>
<dbReference type="NCBIfam" id="TIGR03871">
    <property type="entry name" value="ABC_peri_MoxJ_2"/>
    <property type="match status" value="1"/>
</dbReference>
<reference evidence="5 6" key="1">
    <citation type="submission" date="2020-02" db="EMBL/GenBank/DDBJ databases">
        <title>Genome sequences of Thiorhodococcus mannitoliphagus and Thiorhodococcus minor, purple sulfur photosynthetic bacteria in the gammaproteobacterial family, Chromatiaceae.</title>
        <authorList>
            <person name="Aviles F.A."/>
            <person name="Meyer T.E."/>
            <person name="Kyndt J.A."/>
        </authorList>
    </citation>
    <scope>NUCLEOTIDE SEQUENCE [LARGE SCALE GENOMIC DNA]</scope>
    <source>
        <strain evidence="5 6">DSM 11518</strain>
    </source>
</reference>
<comment type="caution">
    <text evidence="5">The sequence shown here is derived from an EMBL/GenBank/DDBJ whole genome shotgun (WGS) entry which is preliminary data.</text>
</comment>
<feature type="signal peptide" evidence="3">
    <location>
        <begin position="1"/>
        <end position="29"/>
    </location>
</feature>
<dbReference type="AlphaFoldDB" id="A0A6M0K3C0"/>
<accession>A0A6M0K3C0</accession>
<comment type="similarity">
    <text evidence="1">Belongs to the bacterial solute-binding protein 3 family.</text>
</comment>
<dbReference type="InterPro" id="IPR022448">
    <property type="entry name" value="Quinoprotein_dehydrogenase"/>
</dbReference>
<sequence>MPKPRPIRRALGGSLGLAALLLVASQAQAATQDHEARSSDYLTVCADPNNLPLSNDQEAGYENRIAQLIGAELGRPLHYRWWPQTIGFVRNTLRVRLCDLITGITSVSELVQNTNPYYRSVYTLAYRADSGLKLDTLRADDPALQGLRIGVVAGTPPVSLLTRFGLLGQIRSYERSVDTRRYSPARDAIADVAAGETDLAIVWGPIAGYYGPRQAVPLEVVPLPAEIDGVPLAFNVSMGLRHRESAWKHQLNAILERLAPEIERTLLSYGVPLLDQRDQLIQP</sequence>
<dbReference type="PANTHER" id="PTHR35936:SF17">
    <property type="entry name" value="ARGININE-BINDING EXTRACELLULAR PROTEIN ARTP"/>
    <property type="match status" value="1"/>
</dbReference>
<dbReference type="SUPFAM" id="SSF53850">
    <property type="entry name" value="Periplasmic binding protein-like II"/>
    <property type="match status" value="1"/>
</dbReference>
<dbReference type="EMBL" id="JAAIJQ010000082">
    <property type="protein sequence ID" value="NEV64282.1"/>
    <property type="molecule type" value="Genomic_DNA"/>
</dbReference>
<evidence type="ECO:0000313" key="5">
    <source>
        <dbReference type="EMBL" id="NEV64282.1"/>
    </source>
</evidence>
<proteinExistence type="inferred from homology"/>
<dbReference type="RefSeq" id="WP_164454869.1">
    <property type="nucleotide sequence ID" value="NZ_JAAIJQ010000082.1"/>
</dbReference>